<name>A0ABP9GBR4_9FLAO</name>
<keyword evidence="2" id="KW-1185">Reference proteome</keyword>
<gene>
    <name evidence="1" type="ORF">GCM10023314_01310</name>
</gene>
<organism evidence="1 2">
    <name type="scientific">Algibacter agarivorans</name>
    <dbReference type="NCBI Taxonomy" id="1109741"/>
    <lineage>
        <taxon>Bacteria</taxon>
        <taxon>Pseudomonadati</taxon>
        <taxon>Bacteroidota</taxon>
        <taxon>Flavobacteriia</taxon>
        <taxon>Flavobacteriales</taxon>
        <taxon>Flavobacteriaceae</taxon>
        <taxon>Algibacter</taxon>
    </lineage>
</organism>
<accession>A0ABP9GBR4</accession>
<dbReference type="EMBL" id="BAABJJ010000001">
    <property type="protein sequence ID" value="GAA4932694.1"/>
    <property type="molecule type" value="Genomic_DNA"/>
</dbReference>
<evidence type="ECO:0000313" key="1">
    <source>
        <dbReference type="EMBL" id="GAA4932694.1"/>
    </source>
</evidence>
<dbReference type="Proteomes" id="UP001501302">
    <property type="component" value="Unassembled WGS sequence"/>
</dbReference>
<evidence type="ECO:0000313" key="2">
    <source>
        <dbReference type="Proteomes" id="UP001501302"/>
    </source>
</evidence>
<comment type="caution">
    <text evidence="1">The sequence shown here is derived from an EMBL/GenBank/DDBJ whole genome shotgun (WGS) entry which is preliminary data.</text>
</comment>
<reference evidence="2" key="1">
    <citation type="journal article" date="2019" name="Int. J. Syst. Evol. Microbiol.">
        <title>The Global Catalogue of Microorganisms (GCM) 10K type strain sequencing project: providing services to taxonomists for standard genome sequencing and annotation.</title>
        <authorList>
            <consortium name="The Broad Institute Genomics Platform"/>
            <consortium name="The Broad Institute Genome Sequencing Center for Infectious Disease"/>
            <person name="Wu L."/>
            <person name="Ma J."/>
        </authorList>
    </citation>
    <scope>NUCLEOTIDE SEQUENCE [LARGE SCALE GENOMIC DNA]</scope>
    <source>
        <strain evidence="2">JCM 18285</strain>
    </source>
</reference>
<proteinExistence type="predicted"/>
<protein>
    <submittedName>
        <fullName evidence="1">Uncharacterized protein</fullName>
    </submittedName>
</protein>
<sequence>MRIQSVFYSINFLAFAKKTYKNVHDFLKKLNHFKPEIFTGGIDINFGSKLSKLDQQASLKKH</sequence>